<proteinExistence type="predicted"/>
<dbReference type="OrthoDB" id="8300194at2759"/>
<evidence type="ECO:0000313" key="2">
    <source>
        <dbReference type="Proteomes" id="UP000223968"/>
    </source>
</evidence>
<comment type="caution">
    <text evidence="1">The sequence shown here is derived from an EMBL/GenBank/DDBJ whole genome shotgun (WGS) entry which is preliminary data.</text>
</comment>
<dbReference type="Proteomes" id="UP000223968">
    <property type="component" value="Unassembled WGS sequence"/>
</dbReference>
<sequence length="152" mass="16913">MYPADDGRRNLFVLGNVILKSSHLHEEQEIDYSFADANEVAAISVAENVLSNTRKGSQVLVSQLHPYICQSQKQSFKKQARVILRQLHTVKPKKGCEVRSHVVQNPGIFSNGRINPAKGEIVFSVSNTDPDLGFMHNGFTPSNIILDNDKIV</sequence>
<evidence type="ECO:0000313" key="1">
    <source>
        <dbReference type="EMBL" id="PGG96949.1"/>
    </source>
</evidence>
<dbReference type="AlphaFoldDB" id="A0A2B7WK84"/>
<accession>A0A2B7WK84</accession>
<organism evidence="1 2">
    <name type="scientific">Helicocarpus griseus UAMH5409</name>
    <dbReference type="NCBI Taxonomy" id="1447875"/>
    <lineage>
        <taxon>Eukaryota</taxon>
        <taxon>Fungi</taxon>
        <taxon>Dikarya</taxon>
        <taxon>Ascomycota</taxon>
        <taxon>Pezizomycotina</taxon>
        <taxon>Eurotiomycetes</taxon>
        <taxon>Eurotiomycetidae</taxon>
        <taxon>Onygenales</taxon>
        <taxon>Ajellomycetaceae</taxon>
        <taxon>Helicocarpus</taxon>
    </lineage>
</organism>
<dbReference type="EMBL" id="PDNB01000262">
    <property type="protein sequence ID" value="PGG96949.1"/>
    <property type="molecule type" value="Genomic_DNA"/>
</dbReference>
<name>A0A2B7WK84_9EURO</name>
<keyword evidence="2" id="KW-1185">Reference proteome</keyword>
<protein>
    <submittedName>
        <fullName evidence="1">Uncharacterized protein</fullName>
    </submittedName>
</protein>
<dbReference type="STRING" id="1447875.A0A2B7WK84"/>
<gene>
    <name evidence="1" type="ORF">AJ79_09391</name>
</gene>
<reference evidence="1 2" key="1">
    <citation type="submission" date="2017-10" db="EMBL/GenBank/DDBJ databases">
        <title>Comparative genomics in systemic dimorphic fungi from Ajellomycetaceae.</title>
        <authorList>
            <person name="Munoz J.F."/>
            <person name="Mcewen J.G."/>
            <person name="Clay O.K."/>
            <person name="Cuomo C.A."/>
        </authorList>
    </citation>
    <scope>NUCLEOTIDE SEQUENCE [LARGE SCALE GENOMIC DNA]</scope>
    <source>
        <strain evidence="1 2">UAMH5409</strain>
    </source>
</reference>